<dbReference type="NCBIfam" id="TIGR04382">
    <property type="entry name" value="myo_inos_iolC_N"/>
    <property type="match status" value="1"/>
</dbReference>
<feature type="non-terminal residue" evidence="7">
    <location>
        <position position="311"/>
    </location>
</feature>
<dbReference type="PANTHER" id="PTHR43085">
    <property type="entry name" value="HEXOKINASE FAMILY MEMBER"/>
    <property type="match status" value="1"/>
</dbReference>
<keyword evidence="4 7" id="KW-0418">Kinase</keyword>
<dbReference type="SUPFAM" id="SSF53613">
    <property type="entry name" value="Ribokinase-like"/>
    <property type="match status" value="1"/>
</dbReference>
<sequence length="311" mass="33248">MKKLDLITIGRSSVDLYGSQVGGRLEDMASFAKYIGGSPTNIAAGAARLGLNSAVITRVGDEHMGRFIREQLVREGVDVRGVKTDPERLTALVLLGIRDQNQFPLIFYRENCADMALSEDDIDPAFIAEAGCICATGTHLSHPKTEAAVLKALKLARENGAKTALDIDYRPNLWGVAGHGDGESRFVESQKVTAKLQSTLHLFDLIVGTEEEFHIAGGSTDTLTALKAVRKVSNATLVCKRGPMGASVFAGEIPASLDDGETGEGFPIEVFNVLGAGDGFMAGLFRGWLRGEDWPTTLKYANACGAFAVSR</sequence>
<dbReference type="PANTHER" id="PTHR43085:SF49">
    <property type="entry name" value="5-DEHYDRO-2-DEOXYGLUCONOKINASE"/>
    <property type="match status" value="1"/>
</dbReference>
<reference evidence="7 8" key="1">
    <citation type="submission" date="2017-08" db="EMBL/GenBank/DDBJ databases">
        <title>Infants hospitalized years apart are colonized by the same room-sourced microbial strains.</title>
        <authorList>
            <person name="Brooks B."/>
            <person name="Olm M.R."/>
            <person name="Firek B.A."/>
            <person name="Baker R."/>
            <person name="Thomas B.C."/>
            <person name="Morowitz M.J."/>
            <person name="Banfield J.F."/>
        </authorList>
    </citation>
    <scope>NUCLEOTIDE SEQUENCE [LARGE SCALE GENOMIC DNA]</scope>
    <source>
        <strain evidence="7">S2_009_000_R2_73</strain>
    </source>
</reference>
<dbReference type="InterPro" id="IPR029056">
    <property type="entry name" value="Ribokinase-like"/>
</dbReference>
<dbReference type="Pfam" id="PF00294">
    <property type="entry name" value="PfkB"/>
    <property type="match status" value="1"/>
</dbReference>
<keyword evidence="2" id="KW-0808">Transferase</keyword>
<evidence type="ECO:0000256" key="3">
    <source>
        <dbReference type="ARBA" id="ARBA00022741"/>
    </source>
</evidence>
<dbReference type="InterPro" id="IPR030830">
    <property type="entry name" value="Myo_inos_IolC"/>
</dbReference>
<dbReference type="InterPro" id="IPR023314">
    <property type="entry name" value="Myo_inos_IolC-like_sf"/>
</dbReference>
<accession>A0A2W5F0U5</accession>
<dbReference type="Gene3D" id="3.40.1190.20">
    <property type="match status" value="1"/>
</dbReference>
<evidence type="ECO:0000256" key="4">
    <source>
        <dbReference type="ARBA" id="ARBA00022777"/>
    </source>
</evidence>
<dbReference type="GO" id="GO:0016301">
    <property type="term" value="F:kinase activity"/>
    <property type="evidence" value="ECO:0007669"/>
    <property type="project" value="UniProtKB-KW"/>
</dbReference>
<gene>
    <name evidence="7" type="primary">iolC</name>
    <name evidence="7" type="ORF">DI595_12625</name>
</gene>
<feature type="domain" description="Carbohydrate kinase PfkB" evidence="6">
    <location>
        <begin position="5"/>
        <end position="310"/>
    </location>
</feature>
<dbReference type="Gene3D" id="2.20.150.10">
    <property type="entry name" value="putative 5-dehydro-2- deoxygluconokinase"/>
    <property type="match status" value="1"/>
</dbReference>
<dbReference type="InterPro" id="IPR050306">
    <property type="entry name" value="PfkB_Carbo_kinase"/>
</dbReference>
<keyword evidence="5" id="KW-0067">ATP-binding</keyword>
<dbReference type="AlphaFoldDB" id="A0A2W5F0U5"/>
<comment type="similarity">
    <text evidence="1">Belongs to the carbohydrate kinase PfkB family.</text>
</comment>
<dbReference type="InterPro" id="IPR011611">
    <property type="entry name" value="PfkB_dom"/>
</dbReference>
<keyword evidence="3" id="KW-0547">Nucleotide-binding</keyword>
<evidence type="ECO:0000313" key="8">
    <source>
        <dbReference type="Proteomes" id="UP000249769"/>
    </source>
</evidence>
<dbReference type="Proteomes" id="UP000249769">
    <property type="component" value="Unassembled WGS sequence"/>
</dbReference>
<evidence type="ECO:0000256" key="5">
    <source>
        <dbReference type="ARBA" id="ARBA00022840"/>
    </source>
</evidence>
<proteinExistence type="inferred from homology"/>
<evidence type="ECO:0000313" key="7">
    <source>
        <dbReference type="EMBL" id="PZP49835.1"/>
    </source>
</evidence>
<organism evidence="7 8">
    <name type="scientific">Agrobacterium fabrum</name>
    <dbReference type="NCBI Taxonomy" id="1176649"/>
    <lineage>
        <taxon>Bacteria</taxon>
        <taxon>Pseudomonadati</taxon>
        <taxon>Pseudomonadota</taxon>
        <taxon>Alphaproteobacteria</taxon>
        <taxon>Hyphomicrobiales</taxon>
        <taxon>Rhizobiaceae</taxon>
        <taxon>Rhizobium/Agrobacterium group</taxon>
        <taxon>Agrobacterium</taxon>
        <taxon>Agrobacterium tumefaciens complex</taxon>
    </lineage>
</organism>
<evidence type="ECO:0000259" key="6">
    <source>
        <dbReference type="Pfam" id="PF00294"/>
    </source>
</evidence>
<evidence type="ECO:0000256" key="2">
    <source>
        <dbReference type="ARBA" id="ARBA00022679"/>
    </source>
</evidence>
<comment type="caution">
    <text evidence="7">The sequence shown here is derived from an EMBL/GenBank/DDBJ whole genome shotgun (WGS) entry which is preliminary data.</text>
</comment>
<protein>
    <submittedName>
        <fullName evidence="7">5-dehydro-2-deoxygluconokinase</fullName>
    </submittedName>
</protein>
<evidence type="ECO:0000256" key="1">
    <source>
        <dbReference type="ARBA" id="ARBA00010688"/>
    </source>
</evidence>
<dbReference type="EMBL" id="QFOL01000140">
    <property type="protein sequence ID" value="PZP49835.1"/>
    <property type="molecule type" value="Genomic_DNA"/>
</dbReference>
<dbReference type="GO" id="GO:0005524">
    <property type="term" value="F:ATP binding"/>
    <property type="evidence" value="ECO:0007669"/>
    <property type="project" value="UniProtKB-KW"/>
</dbReference>
<dbReference type="CDD" id="cd01166">
    <property type="entry name" value="KdgK"/>
    <property type="match status" value="1"/>
</dbReference>
<name>A0A2W5F0U5_9HYPH</name>